<dbReference type="PROSITE" id="PS00211">
    <property type="entry name" value="ABC_TRANSPORTER_1"/>
    <property type="match status" value="1"/>
</dbReference>
<keyword evidence="4 8" id="KW-0067">ATP-binding</keyword>
<dbReference type="AlphaFoldDB" id="A0A4Z0NDT8"/>
<keyword evidence="5" id="KW-1278">Translocase</keyword>
<dbReference type="RefSeq" id="WP_135419896.1">
    <property type="nucleotide sequence ID" value="NZ_SRLB01000063.1"/>
</dbReference>
<keyword evidence="2" id="KW-0997">Cell inner membrane</keyword>
<dbReference type="SUPFAM" id="SSF52540">
    <property type="entry name" value="P-loop containing nucleoside triphosphate hydrolases"/>
    <property type="match status" value="1"/>
</dbReference>
<dbReference type="OrthoDB" id="9786950at2"/>
<keyword evidence="9" id="KW-1185">Reference proteome</keyword>
<evidence type="ECO:0000256" key="4">
    <source>
        <dbReference type="ARBA" id="ARBA00022840"/>
    </source>
</evidence>
<dbReference type="PANTHER" id="PTHR24220:SF86">
    <property type="entry name" value="ABC TRANSPORTER ABCH.1"/>
    <property type="match status" value="1"/>
</dbReference>
<comment type="caution">
    <text evidence="8">The sequence shown here is derived from an EMBL/GenBank/DDBJ whole genome shotgun (WGS) entry which is preliminary data.</text>
</comment>
<dbReference type="GO" id="GO:0098796">
    <property type="term" value="C:membrane protein complex"/>
    <property type="evidence" value="ECO:0007669"/>
    <property type="project" value="UniProtKB-ARBA"/>
</dbReference>
<dbReference type="Gene3D" id="3.40.50.300">
    <property type="entry name" value="P-loop containing nucleotide triphosphate hydrolases"/>
    <property type="match status" value="1"/>
</dbReference>
<dbReference type="InterPro" id="IPR003439">
    <property type="entry name" value="ABC_transporter-like_ATP-bd"/>
</dbReference>
<keyword evidence="3" id="KW-0547">Nucleotide-binding</keyword>
<dbReference type="Pfam" id="PF00005">
    <property type="entry name" value="ABC_tran"/>
    <property type="match status" value="1"/>
</dbReference>
<dbReference type="PANTHER" id="PTHR24220">
    <property type="entry name" value="IMPORT ATP-BINDING PROTEIN"/>
    <property type="match status" value="1"/>
</dbReference>
<sequence length="237" mass="25465">MSEVDALVCLQKVSRVYGRGEAAAVALDEASLVIGRRSWVAIVGPSGHGKSTLLHLMGGLDRSTSGEIHLDGEELSRLSARRLAAVRARKIGFVFQFFNLLPHLTALENVQTALWFGGYASVQARRKGLDLLDQVGLADRADRLPGQLSGGQQQRVAIARALANDPDLLLLDEPTGNLDSVAEADVLDRLGTLHRQGRTLVMVTHSSAVASRAERIVGVRDGRIDSDATAEQTLLQC</sequence>
<dbReference type="InterPro" id="IPR017871">
    <property type="entry name" value="ABC_transporter-like_CS"/>
</dbReference>
<dbReference type="InterPro" id="IPR015854">
    <property type="entry name" value="ABC_transpr_LolD-like"/>
</dbReference>
<gene>
    <name evidence="8" type="ORF">EU555_34975</name>
</gene>
<dbReference type="GO" id="GO:0005524">
    <property type="term" value="F:ATP binding"/>
    <property type="evidence" value="ECO:0007669"/>
    <property type="project" value="UniProtKB-KW"/>
</dbReference>
<evidence type="ECO:0000256" key="5">
    <source>
        <dbReference type="ARBA" id="ARBA00022967"/>
    </source>
</evidence>
<dbReference type="EMBL" id="SRLB01000063">
    <property type="protein sequence ID" value="TGD92268.1"/>
    <property type="molecule type" value="Genomic_DNA"/>
</dbReference>
<dbReference type="PROSITE" id="PS50893">
    <property type="entry name" value="ABC_TRANSPORTER_2"/>
    <property type="match status" value="1"/>
</dbReference>
<dbReference type="InterPro" id="IPR003593">
    <property type="entry name" value="AAA+_ATPase"/>
</dbReference>
<dbReference type="Proteomes" id="UP000297535">
    <property type="component" value="Unassembled WGS sequence"/>
</dbReference>
<keyword evidence="2" id="KW-0472">Membrane</keyword>
<accession>A0A4Z0NDT8</accession>
<comment type="similarity">
    <text evidence="6">Belongs to the ABC transporter superfamily. Macrolide exporter (TC 3.A.1.122) family.</text>
</comment>
<dbReference type="SMART" id="SM00382">
    <property type="entry name" value="AAA"/>
    <property type="match status" value="1"/>
</dbReference>
<dbReference type="GO" id="GO:0016887">
    <property type="term" value="F:ATP hydrolysis activity"/>
    <property type="evidence" value="ECO:0007669"/>
    <property type="project" value="InterPro"/>
</dbReference>
<evidence type="ECO:0000256" key="6">
    <source>
        <dbReference type="ARBA" id="ARBA00038388"/>
    </source>
</evidence>
<evidence type="ECO:0000256" key="1">
    <source>
        <dbReference type="ARBA" id="ARBA00022448"/>
    </source>
</evidence>
<evidence type="ECO:0000313" key="8">
    <source>
        <dbReference type="EMBL" id="TGD92268.1"/>
    </source>
</evidence>
<dbReference type="GO" id="GO:0022857">
    <property type="term" value="F:transmembrane transporter activity"/>
    <property type="evidence" value="ECO:0007669"/>
    <property type="project" value="TreeGrafter"/>
</dbReference>
<organism evidence="8 9">
    <name type="scientific">Methylobacterium nonmethylotrophicum</name>
    <dbReference type="NCBI Taxonomy" id="1141884"/>
    <lineage>
        <taxon>Bacteria</taxon>
        <taxon>Pseudomonadati</taxon>
        <taxon>Pseudomonadota</taxon>
        <taxon>Alphaproteobacteria</taxon>
        <taxon>Hyphomicrobiales</taxon>
        <taxon>Methylobacteriaceae</taxon>
        <taxon>Methylobacterium</taxon>
    </lineage>
</organism>
<feature type="domain" description="ABC transporter" evidence="7">
    <location>
        <begin position="8"/>
        <end position="235"/>
    </location>
</feature>
<evidence type="ECO:0000259" key="7">
    <source>
        <dbReference type="PROSITE" id="PS50893"/>
    </source>
</evidence>
<protein>
    <submittedName>
        <fullName evidence="8">ABC transporter ATP-binding protein</fullName>
    </submittedName>
</protein>
<reference evidence="8 9" key="1">
    <citation type="submission" date="2019-04" db="EMBL/GenBank/DDBJ databases">
        <authorList>
            <person name="Feng G."/>
            <person name="Zhu H."/>
        </authorList>
    </citation>
    <scope>NUCLEOTIDE SEQUENCE [LARGE SCALE GENOMIC DNA]</scope>
    <source>
        <strain evidence="8 9">6HR-1</strain>
    </source>
</reference>
<keyword evidence="1" id="KW-0813">Transport</keyword>
<dbReference type="CDD" id="cd03255">
    <property type="entry name" value="ABC_MJ0796_LolCDE_FtsE"/>
    <property type="match status" value="1"/>
</dbReference>
<keyword evidence="2" id="KW-1003">Cell membrane</keyword>
<proteinExistence type="inferred from homology"/>
<evidence type="ECO:0000256" key="3">
    <source>
        <dbReference type="ARBA" id="ARBA00022741"/>
    </source>
</evidence>
<evidence type="ECO:0000256" key="2">
    <source>
        <dbReference type="ARBA" id="ARBA00022519"/>
    </source>
</evidence>
<dbReference type="GO" id="GO:0005886">
    <property type="term" value="C:plasma membrane"/>
    <property type="evidence" value="ECO:0007669"/>
    <property type="project" value="TreeGrafter"/>
</dbReference>
<dbReference type="FunFam" id="3.40.50.300:FF:000032">
    <property type="entry name" value="Export ABC transporter ATP-binding protein"/>
    <property type="match status" value="1"/>
</dbReference>
<evidence type="ECO:0000313" key="9">
    <source>
        <dbReference type="Proteomes" id="UP000297535"/>
    </source>
</evidence>
<dbReference type="InterPro" id="IPR027417">
    <property type="entry name" value="P-loop_NTPase"/>
</dbReference>
<dbReference type="InterPro" id="IPR017911">
    <property type="entry name" value="MacB-like_ATP-bd"/>
</dbReference>
<name>A0A4Z0NDT8_9HYPH</name>